<accession>A0AAE1A0T8</accession>
<name>A0AAE1A0T8_9GAST</name>
<protein>
    <submittedName>
        <fullName evidence="2">Uncharacterized protein</fullName>
    </submittedName>
</protein>
<feature type="transmembrane region" description="Helical" evidence="1">
    <location>
        <begin position="108"/>
        <end position="127"/>
    </location>
</feature>
<keyword evidence="1" id="KW-1133">Transmembrane helix</keyword>
<comment type="caution">
    <text evidence="2">The sequence shown here is derived from an EMBL/GenBank/DDBJ whole genome shotgun (WGS) entry which is preliminary data.</text>
</comment>
<evidence type="ECO:0000313" key="3">
    <source>
        <dbReference type="Proteomes" id="UP001283361"/>
    </source>
</evidence>
<dbReference type="GO" id="GO:0006874">
    <property type="term" value="P:intracellular calcium ion homeostasis"/>
    <property type="evidence" value="ECO:0007669"/>
    <property type="project" value="TreeGrafter"/>
</dbReference>
<reference evidence="2" key="1">
    <citation type="journal article" date="2023" name="G3 (Bethesda)">
        <title>A reference genome for the long-term kleptoplast-retaining sea slug Elysia crispata morphotype clarki.</title>
        <authorList>
            <person name="Eastman K.E."/>
            <person name="Pendleton A.L."/>
            <person name="Shaikh M.A."/>
            <person name="Suttiyut T."/>
            <person name="Ogas R."/>
            <person name="Tomko P."/>
            <person name="Gavelis G."/>
            <person name="Widhalm J.R."/>
            <person name="Wisecaver J.H."/>
        </authorList>
    </citation>
    <scope>NUCLEOTIDE SEQUENCE</scope>
    <source>
        <strain evidence="2">ECLA1</strain>
    </source>
</reference>
<feature type="transmembrane region" description="Helical" evidence="1">
    <location>
        <begin position="76"/>
        <end position="96"/>
    </location>
</feature>
<dbReference type="GO" id="GO:0005783">
    <property type="term" value="C:endoplasmic reticulum"/>
    <property type="evidence" value="ECO:0007669"/>
    <property type="project" value="TreeGrafter"/>
</dbReference>
<feature type="transmembrane region" description="Helical" evidence="1">
    <location>
        <begin position="45"/>
        <end position="64"/>
    </location>
</feature>
<dbReference type="Pfam" id="PF10269">
    <property type="entry name" value="Tmemb_185A"/>
    <property type="match status" value="1"/>
</dbReference>
<dbReference type="PANTHER" id="PTHR13568">
    <property type="entry name" value="FAM11A, B PROTEIN"/>
    <property type="match status" value="1"/>
</dbReference>
<keyword evidence="1" id="KW-0472">Membrane</keyword>
<dbReference type="EMBL" id="JAWDGP010002895">
    <property type="protein sequence ID" value="KAK3778863.1"/>
    <property type="molecule type" value="Genomic_DNA"/>
</dbReference>
<keyword evidence="3" id="KW-1185">Reference proteome</keyword>
<dbReference type="Proteomes" id="UP001283361">
    <property type="component" value="Unassembled WGS sequence"/>
</dbReference>
<proteinExistence type="predicted"/>
<sequence>MIDFHFSSKWINFRLVYNWILDLEKKIYTMLLRLKEIVQWTRMSAFELFLHLLSILVFSVLVAAKVEGDLSASWPTIFAPLFICDGLNAYLSLIVFVRQYRDLKKASIRLACSLVVIALFFTFKILLCQKLAKGNLTCAEPHDYDSEANVLEGQNLYRL</sequence>
<keyword evidence="1" id="KW-0812">Transmembrane</keyword>
<evidence type="ECO:0000313" key="2">
    <source>
        <dbReference type="EMBL" id="KAK3778863.1"/>
    </source>
</evidence>
<gene>
    <name evidence="2" type="ORF">RRG08_013128</name>
</gene>
<dbReference type="InterPro" id="IPR019396">
    <property type="entry name" value="TM_Fragile-X-F-assoc"/>
</dbReference>
<dbReference type="PANTHER" id="PTHR13568:SF9">
    <property type="entry name" value="TRANSMEMBRANE PROTEIN 203"/>
    <property type="match status" value="1"/>
</dbReference>
<organism evidence="2 3">
    <name type="scientific">Elysia crispata</name>
    <name type="common">lettuce slug</name>
    <dbReference type="NCBI Taxonomy" id="231223"/>
    <lineage>
        <taxon>Eukaryota</taxon>
        <taxon>Metazoa</taxon>
        <taxon>Spiralia</taxon>
        <taxon>Lophotrochozoa</taxon>
        <taxon>Mollusca</taxon>
        <taxon>Gastropoda</taxon>
        <taxon>Heterobranchia</taxon>
        <taxon>Euthyneura</taxon>
        <taxon>Panpulmonata</taxon>
        <taxon>Sacoglossa</taxon>
        <taxon>Placobranchoidea</taxon>
        <taxon>Plakobranchidae</taxon>
        <taxon>Elysia</taxon>
    </lineage>
</organism>
<dbReference type="AlphaFoldDB" id="A0AAE1A0T8"/>
<evidence type="ECO:0000256" key="1">
    <source>
        <dbReference type="SAM" id="Phobius"/>
    </source>
</evidence>